<feature type="region of interest" description="Disordered" evidence="3">
    <location>
        <begin position="1"/>
        <end position="37"/>
    </location>
</feature>
<comment type="caution">
    <text evidence="5">The sequence shown here is derived from an EMBL/GenBank/DDBJ whole genome shotgun (WGS) entry which is preliminary data.</text>
</comment>
<dbReference type="PROSITE" id="PS51088">
    <property type="entry name" value="TEA_2"/>
    <property type="match status" value="1"/>
</dbReference>
<feature type="compositionally biased region" description="Low complexity" evidence="3">
    <location>
        <begin position="159"/>
        <end position="170"/>
    </location>
</feature>
<evidence type="ECO:0000313" key="6">
    <source>
        <dbReference type="Proteomes" id="UP000283269"/>
    </source>
</evidence>
<dbReference type="OrthoDB" id="10006572at2759"/>
<evidence type="ECO:0000256" key="3">
    <source>
        <dbReference type="SAM" id="MobiDB-lite"/>
    </source>
</evidence>
<dbReference type="EMBL" id="NHYD01003427">
    <property type="protein sequence ID" value="PPQ78086.1"/>
    <property type="molecule type" value="Genomic_DNA"/>
</dbReference>
<protein>
    <recommendedName>
        <fullName evidence="4">TEA domain-containing protein</fullName>
    </recommendedName>
</protein>
<proteinExistence type="inferred from homology"/>
<evidence type="ECO:0000259" key="4">
    <source>
        <dbReference type="PROSITE" id="PS51088"/>
    </source>
</evidence>
<feature type="region of interest" description="Disordered" evidence="3">
    <location>
        <begin position="452"/>
        <end position="502"/>
    </location>
</feature>
<sequence>MTSSRASSSAMKKHDSAPPSITPQRKHRKLLKDGSGTEVWPESIEKVFVQGTHLRPGLREYWDSPYATYSQSRGRSRWRNQFLVDYLAKQGIERSKKQVASHIQVLRNMWKGEPEFHLVAGGDELYPEGDSPMAAPVKLEEYHDSNSLIPFDWDESDLPSSNSVSPNFSPADSQSEFPPTPEHHPKHFPPDFGVVHPKLQGMPVDLSYPGHGLNSPSISPNGDFIQQLPHYGDASSPFAAQQAKYPAAPPVIQIPASYQSRKAPTEPSPQAVNRHMSATPTHYRYARNKVTSVFLQADGMTPFSVKVDALSHPQGVQPPFTLRARLCVPTMNDARTPSTFHGFQSFVSLENVWSATSRCVTKVYGNGICISEEAGFLNVTHINVGTVNAGLPDSSLNRCRWLDASLSIVLTQEIIVDDETLLFMIYELDRKAGPMPSSTLLGYQKYRAADKGTPTPAASISPSPSSNLSFPHAGPYARPNSQPSLSYALTPTRYQTSVPPKF</sequence>
<feature type="region of interest" description="Disordered" evidence="3">
    <location>
        <begin position="150"/>
        <end position="192"/>
    </location>
</feature>
<dbReference type="Gene3D" id="6.10.20.40">
    <property type="entry name" value="TEA/ATTS domain"/>
    <property type="match status" value="1"/>
</dbReference>
<dbReference type="AlphaFoldDB" id="A0A409WHT3"/>
<feature type="compositionally biased region" description="Polar residues" evidence="3">
    <location>
        <begin position="1"/>
        <end position="10"/>
    </location>
</feature>
<dbReference type="GO" id="GO:0003700">
    <property type="term" value="F:DNA-binding transcription factor activity"/>
    <property type="evidence" value="ECO:0007669"/>
    <property type="project" value="InterPro"/>
</dbReference>
<dbReference type="Proteomes" id="UP000283269">
    <property type="component" value="Unassembled WGS sequence"/>
</dbReference>
<feature type="compositionally biased region" description="Polar residues" evidence="3">
    <location>
        <begin position="479"/>
        <end position="502"/>
    </location>
</feature>
<reference evidence="5 6" key="1">
    <citation type="journal article" date="2018" name="Evol. Lett.">
        <title>Horizontal gene cluster transfer increased hallucinogenic mushroom diversity.</title>
        <authorList>
            <person name="Reynolds H.T."/>
            <person name="Vijayakumar V."/>
            <person name="Gluck-Thaler E."/>
            <person name="Korotkin H.B."/>
            <person name="Matheny P.B."/>
            <person name="Slot J.C."/>
        </authorList>
    </citation>
    <scope>NUCLEOTIDE SEQUENCE [LARGE SCALE GENOMIC DNA]</scope>
    <source>
        <strain evidence="5 6">2631</strain>
    </source>
</reference>
<feature type="domain" description="TEA" evidence="4">
    <location>
        <begin position="33"/>
        <end position="113"/>
    </location>
</feature>
<feature type="DNA-binding region" description="TEA" evidence="2">
    <location>
        <begin position="33"/>
        <end position="113"/>
    </location>
</feature>
<feature type="compositionally biased region" description="Low complexity" evidence="3">
    <location>
        <begin position="453"/>
        <end position="466"/>
    </location>
</feature>
<dbReference type="Pfam" id="PF01285">
    <property type="entry name" value="TEA"/>
    <property type="match status" value="1"/>
</dbReference>
<comment type="similarity">
    <text evidence="1">Belongs to the TEC1 family.</text>
</comment>
<dbReference type="InterPro" id="IPR038096">
    <property type="entry name" value="TEA/ATTS_sf"/>
</dbReference>
<name>A0A409WHT3_PSICY</name>
<evidence type="ECO:0000256" key="1">
    <source>
        <dbReference type="ARBA" id="ARBA00008421"/>
    </source>
</evidence>
<organism evidence="5 6">
    <name type="scientific">Psilocybe cyanescens</name>
    <dbReference type="NCBI Taxonomy" id="93625"/>
    <lineage>
        <taxon>Eukaryota</taxon>
        <taxon>Fungi</taxon>
        <taxon>Dikarya</taxon>
        <taxon>Basidiomycota</taxon>
        <taxon>Agaricomycotina</taxon>
        <taxon>Agaricomycetes</taxon>
        <taxon>Agaricomycetidae</taxon>
        <taxon>Agaricales</taxon>
        <taxon>Agaricineae</taxon>
        <taxon>Strophariaceae</taxon>
        <taxon>Psilocybe</taxon>
    </lineage>
</organism>
<keyword evidence="6" id="KW-1185">Reference proteome</keyword>
<dbReference type="InParanoid" id="A0A409WHT3"/>
<accession>A0A409WHT3</accession>
<evidence type="ECO:0000313" key="5">
    <source>
        <dbReference type="EMBL" id="PPQ78086.1"/>
    </source>
</evidence>
<gene>
    <name evidence="5" type="ORF">CVT25_015620</name>
</gene>
<dbReference type="STRING" id="93625.A0A409WHT3"/>
<evidence type="ECO:0000256" key="2">
    <source>
        <dbReference type="PROSITE-ProRule" id="PRU00505"/>
    </source>
</evidence>
<dbReference type="InterPro" id="IPR000818">
    <property type="entry name" value="TEA/ATTS_dom"/>
</dbReference>